<organism evidence="4 5">
    <name type="scientific">Streptomyces stramineus</name>
    <dbReference type="NCBI Taxonomy" id="173861"/>
    <lineage>
        <taxon>Bacteria</taxon>
        <taxon>Bacillati</taxon>
        <taxon>Actinomycetota</taxon>
        <taxon>Actinomycetes</taxon>
        <taxon>Kitasatosporales</taxon>
        <taxon>Streptomycetaceae</taxon>
        <taxon>Streptomyces</taxon>
    </lineage>
</organism>
<dbReference type="PANTHER" id="PTHR43278:SF4">
    <property type="entry name" value="NAD(P)H-DEPENDENT FMN-CONTAINING OXIDOREDUCTASE YWQN-RELATED"/>
    <property type="match status" value="1"/>
</dbReference>
<dbReference type="InterPro" id="IPR029039">
    <property type="entry name" value="Flavoprotein-like_sf"/>
</dbReference>
<dbReference type="Proteomes" id="UP001499895">
    <property type="component" value="Unassembled WGS sequence"/>
</dbReference>
<sequence>MTQAGQGRSFLFVLGSAREGGNTETLAREAAAQLPSGVEQNWLRLSELPLPAFEDLRHADGRPRPEPQGNERTLLDATLAATDLVIASPLYWYNLSATTKLYLDYWAGWLDLPEARFRDRMRGRTLWTITTTSYGDDVPARPMLSTLRFTADFLGMHWGGSLVGHGIRPGDIQGSPALTAAKSFFGTASA</sequence>
<dbReference type="InterPro" id="IPR051796">
    <property type="entry name" value="ISF_SsuE-like"/>
</dbReference>
<dbReference type="InterPro" id="IPR003680">
    <property type="entry name" value="Flavodoxin_fold"/>
</dbReference>
<keyword evidence="2" id="KW-0288">FMN</keyword>
<protein>
    <submittedName>
        <fullName evidence="4">NAD(P)H-dependent oxidoreductase</fullName>
    </submittedName>
</protein>
<dbReference type="Gene3D" id="3.40.50.360">
    <property type="match status" value="1"/>
</dbReference>
<dbReference type="PANTHER" id="PTHR43278">
    <property type="entry name" value="NAD(P)H-DEPENDENT FMN-CONTAINING OXIDOREDUCTASE YWQN-RELATED"/>
    <property type="match status" value="1"/>
</dbReference>
<dbReference type="RefSeq" id="WP_344096105.1">
    <property type="nucleotide sequence ID" value="NZ_BAAAHB010000104.1"/>
</dbReference>
<gene>
    <name evidence="4" type="ORF">GCM10009544_56650</name>
</gene>
<keyword evidence="1" id="KW-0285">Flavoprotein</keyword>
<feature type="domain" description="Flavodoxin-like fold" evidence="3">
    <location>
        <begin position="11"/>
        <end position="180"/>
    </location>
</feature>
<dbReference type="EMBL" id="BAAAHB010000104">
    <property type="protein sequence ID" value="GAA0488186.1"/>
    <property type="molecule type" value="Genomic_DNA"/>
</dbReference>
<keyword evidence="5" id="KW-1185">Reference proteome</keyword>
<evidence type="ECO:0000256" key="1">
    <source>
        <dbReference type="ARBA" id="ARBA00022630"/>
    </source>
</evidence>
<evidence type="ECO:0000313" key="4">
    <source>
        <dbReference type="EMBL" id="GAA0488186.1"/>
    </source>
</evidence>
<reference evidence="4 5" key="1">
    <citation type="journal article" date="2019" name="Int. J. Syst. Evol. Microbiol.">
        <title>The Global Catalogue of Microorganisms (GCM) 10K type strain sequencing project: providing services to taxonomists for standard genome sequencing and annotation.</title>
        <authorList>
            <consortium name="The Broad Institute Genomics Platform"/>
            <consortium name="The Broad Institute Genome Sequencing Center for Infectious Disease"/>
            <person name="Wu L."/>
            <person name="Ma J."/>
        </authorList>
    </citation>
    <scope>NUCLEOTIDE SEQUENCE [LARGE SCALE GENOMIC DNA]</scope>
    <source>
        <strain evidence="4 5">JCM 10649</strain>
    </source>
</reference>
<dbReference type="SUPFAM" id="SSF52218">
    <property type="entry name" value="Flavoproteins"/>
    <property type="match status" value="1"/>
</dbReference>
<dbReference type="Pfam" id="PF02525">
    <property type="entry name" value="Flavodoxin_2"/>
    <property type="match status" value="1"/>
</dbReference>
<evidence type="ECO:0000256" key="2">
    <source>
        <dbReference type="ARBA" id="ARBA00022643"/>
    </source>
</evidence>
<evidence type="ECO:0000259" key="3">
    <source>
        <dbReference type="Pfam" id="PF02525"/>
    </source>
</evidence>
<accession>A0ABN1B1Z9</accession>
<name>A0ABN1B1Z9_9ACTN</name>
<comment type="caution">
    <text evidence="4">The sequence shown here is derived from an EMBL/GenBank/DDBJ whole genome shotgun (WGS) entry which is preliminary data.</text>
</comment>
<proteinExistence type="predicted"/>
<evidence type="ECO:0000313" key="5">
    <source>
        <dbReference type="Proteomes" id="UP001499895"/>
    </source>
</evidence>